<keyword evidence="4 6" id="KW-0804">Transcription</keyword>
<dbReference type="InterPro" id="IPR007832">
    <property type="entry name" value="RNA_pol_Rpc34"/>
</dbReference>
<evidence type="ECO:0000256" key="2">
    <source>
        <dbReference type="ARBA" id="ARBA00011038"/>
    </source>
</evidence>
<comment type="function">
    <text evidence="6">DNA-dependent RNA polymerase catalyzes the transcription of DNA into RNA using the four ribonucleoside triphosphates as substrates. Specific peripheric component of RNA polymerase III which synthesizes small RNAs, such as 5S rRNA and tRNAs.</text>
</comment>
<evidence type="ECO:0000256" key="4">
    <source>
        <dbReference type="ARBA" id="ARBA00023163"/>
    </source>
</evidence>
<protein>
    <recommendedName>
        <fullName evidence="6">DNA-directed RNA polymerase III subunit RPC6</fullName>
        <shortName evidence="6">RNA polymerase III subunit C6</shortName>
    </recommendedName>
</protein>
<keyword evidence="3 6" id="KW-0240">DNA-directed RNA polymerase</keyword>
<dbReference type="OrthoDB" id="613763at2759"/>
<sequence>MAEAPRRTENELQKSILTEIKEFADGIGPEELMQRCEIVKEDLLRNVNLLLKMQKIKMLKQGGKPLFKIVDPGDRTVGMSQKELLVHQLIEDAGSLGIWQRELRIQVSKDIVSTELTKIMKNFMNRGIAKEVKSVMEPKKKLYMLSYITPDRSLTGGVWYNEADFDKEFVNAMSLVCADYCIARGREAKLNHPHDFLERVKASCVSEAELLEHIVKCKVSQVTLQVKDVECLMQALVFDGKVQILMAGGAVTPVKDRQGRAISAGMKIYRAVETHLPANGLTQSPCGVCPVFKFCNVGAPISPESCTYLRDWLD</sequence>
<comment type="subcellular location">
    <subcellularLocation>
        <location evidence="1 6">Nucleus</location>
    </subcellularLocation>
</comment>
<dbReference type="InterPro" id="IPR016049">
    <property type="entry name" value="RNA_pol_Rpc34-like"/>
</dbReference>
<accession>A0A0L0GFH4</accession>
<name>A0A0L0GFH4_9EUKA</name>
<dbReference type="GO" id="GO:0006383">
    <property type="term" value="P:transcription by RNA polymerase III"/>
    <property type="evidence" value="ECO:0007669"/>
    <property type="project" value="UniProtKB-UniRule"/>
</dbReference>
<evidence type="ECO:0000256" key="6">
    <source>
        <dbReference type="PIRNR" id="PIRNR028763"/>
    </source>
</evidence>
<dbReference type="GeneID" id="25900787"/>
<evidence type="ECO:0000256" key="3">
    <source>
        <dbReference type="ARBA" id="ARBA00022478"/>
    </source>
</evidence>
<dbReference type="STRING" id="667725.A0A0L0GFH4"/>
<evidence type="ECO:0000313" key="7">
    <source>
        <dbReference type="EMBL" id="KNC87581.1"/>
    </source>
</evidence>
<dbReference type="Proteomes" id="UP000054560">
    <property type="component" value="Unassembled WGS sequence"/>
</dbReference>
<dbReference type="PANTHER" id="PTHR12780">
    <property type="entry name" value="RNA POLYMERASE III DNA DIRECTED , 39KD SUBUNIT-RELATED"/>
    <property type="match status" value="1"/>
</dbReference>
<proteinExistence type="inferred from homology"/>
<dbReference type="Gene3D" id="1.10.10.10">
    <property type="entry name" value="Winged helix-like DNA-binding domain superfamily/Winged helix DNA-binding domain"/>
    <property type="match status" value="2"/>
</dbReference>
<dbReference type="PIRSF" id="PIRSF028763">
    <property type="entry name" value="RNA_pol_Rpc34"/>
    <property type="match status" value="1"/>
</dbReference>
<dbReference type="eggNOG" id="KOG3233">
    <property type="taxonomic scope" value="Eukaryota"/>
</dbReference>
<reference evidence="7 8" key="1">
    <citation type="submission" date="2011-02" db="EMBL/GenBank/DDBJ databases">
        <title>The Genome Sequence of Sphaeroforma arctica JP610.</title>
        <authorList>
            <consortium name="The Broad Institute Genome Sequencing Platform"/>
            <person name="Russ C."/>
            <person name="Cuomo C."/>
            <person name="Young S.K."/>
            <person name="Zeng Q."/>
            <person name="Gargeya S."/>
            <person name="Alvarado L."/>
            <person name="Berlin A."/>
            <person name="Chapman S.B."/>
            <person name="Chen Z."/>
            <person name="Freedman E."/>
            <person name="Gellesch M."/>
            <person name="Goldberg J."/>
            <person name="Griggs A."/>
            <person name="Gujja S."/>
            <person name="Heilman E."/>
            <person name="Heiman D."/>
            <person name="Howarth C."/>
            <person name="Mehta T."/>
            <person name="Neiman D."/>
            <person name="Pearson M."/>
            <person name="Roberts A."/>
            <person name="Saif S."/>
            <person name="Shea T."/>
            <person name="Shenoy N."/>
            <person name="Sisk P."/>
            <person name="Stolte C."/>
            <person name="Sykes S."/>
            <person name="White J."/>
            <person name="Yandava C."/>
            <person name="Burger G."/>
            <person name="Gray M.W."/>
            <person name="Holland P.W.H."/>
            <person name="King N."/>
            <person name="Lang F.B.F."/>
            <person name="Roger A.J."/>
            <person name="Ruiz-Trillo I."/>
            <person name="Haas B."/>
            <person name="Nusbaum C."/>
            <person name="Birren B."/>
        </authorList>
    </citation>
    <scope>NUCLEOTIDE SEQUENCE [LARGE SCALE GENOMIC DNA]</scope>
    <source>
        <strain evidence="7 8">JP610</strain>
    </source>
</reference>
<dbReference type="SUPFAM" id="SSF46785">
    <property type="entry name" value="Winged helix' DNA-binding domain"/>
    <property type="match status" value="1"/>
</dbReference>
<dbReference type="InterPro" id="IPR036390">
    <property type="entry name" value="WH_DNA-bd_sf"/>
</dbReference>
<dbReference type="Pfam" id="PF05158">
    <property type="entry name" value="RNA_pol_Rpc34"/>
    <property type="match status" value="1"/>
</dbReference>
<dbReference type="EMBL" id="KQ241604">
    <property type="protein sequence ID" value="KNC87581.1"/>
    <property type="molecule type" value="Genomic_DNA"/>
</dbReference>
<dbReference type="RefSeq" id="XP_014161483.1">
    <property type="nucleotide sequence ID" value="XM_014306008.1"/>
</dbReference>
<evidence type="ECO:0000313" key="8">
    <source>
        <dbReference type="Proteomes" id="UP000054560"/>
    </source>
</evidence>
<organism evidence="7 8">
    <name type="scientific">Sphaeroforma arctica JP610</name>
    <dbReference type="NCBI Taxonomy" id="667725"/>
    <lineage>
        <taxon>Eukaryota</taxon>
        <taxon>Ichthyosporea</taxon>
        <taxon>Ichthyophonida</taxon>
        <taxon>Sphaeroforma</taxon>
    </lineage>
</organism>
<dbReference type="InterPro" id="IPR036388">
    <property type="entry name" value="WH-like_DNA-bd_sf"/>
</dbReference>
<dbReference type="GO" id="GO:0005666">
    <property type="term" value="C:RNA polymerase III complex"/>
    <property type="evidence" value="ECO:0007669"/>
    <property type="project" value="UniProtKB-UniRule"/>
</dbReference>
<keyword evidence="8" id="KW-1185">Reference proteome</keyword>
<dbReference type="AlphaFoldDB" id="A0A0L0GFH4"/>
<evidence type="ECO:0000256" key="1">
    <source>
        <dbReference type="ARBA" id="ARBA00004123"/>
    </source>
</evidence>
<comment type="similarity">
    <text evidence="2 6">Belongs to the eukaryotic RPC34/RPC39 RNA polymerase subunit family.</text>
</comment>
<evidence type="ECO:0000256" key="5">
    <source>
        <dbReference type="ARBA" id="ARBA00023242"/>
    </source>
</evidence>
<keyword evidence="5 6" id="KW-0539">Nucleus</keyword>
<gene>
    <name evidence="7" type="ORF">SARC_00283</name>
</gene>